<name>A0A0L6JMI1_9FIRM</name>
<sequence>MKQKITVEDLNSLTPEQKQNLNSLWKPNKFDHAVASICKNIVNEEYEDYEFVIGNIEIYNGYRILLYDIANICNEDQDNSESDEETCQNVDEDVDDNYDNDQKEIEEDYDQDQDFSFCRPSSFIKDECLPLLTIGHMIEILGRTTPSHGQFYLFAESGDIFCEIGNRAHSNDYGFDLESNELCDVLWGLVKNAL</sequence>
<comment type="caution">
    <text evidence="2">The sequence shown here is derived from an EMBL/GenBank/DDBJ whole genome shotgun (WGS) entry which is preliminary data.</text>
</comment>
<dbReference type="eggNOG" id="ENOG5032VZM">
    <property type="taxonomic scope" value="Bacteria"/>
</dbReference>
<proteinExistence type="predicted"/>
<evidence type="ECO:0000313" key="2">
    <source>
        <dbReference type="EMBL" id="KNY27006.1"/>
    </source>
</evidence>
<accession>A0A0L6JMI1</accession>
<reference evidence="3" key="1">
    <citation type="submission" date="2015-07" db="EMBL/GenBank/DDBJ databases">
        <title>Near-Complete Genome Sequence of the Cellulolytic Bacterium Bacteroides (Pseudobacteroides) cellulosolvens ATCC 35603.</title>
        <authorList>
            <person name="Dassa B."/>
            <person name="Utturkar S.M."/>
            <person name="Klingeman D.M."/>
            <person name="Hurt R.A."/>
            <person name="Keller M."/>
            <person name="Xu J."/>
            <person name="Reddy Y.H.K."/>
            <person name="Borovok I."/>
            <person name="Grinberg I.R."/>
            <person name="Lamed R."/>
            <person name="Zhivin O."/>
            <person name="Bayer E.A."/>
            <person name="Brown S.D."/>
        </authorList>
    </citation>
    <scope>NUCLEOTIDE SEQUENCE [LARGE SCALE GENOMIC DNA]</scope>
    <source>
        <strain evidence="3">DSM 2933</strain>
    </source>
</reference>
<dbReference type="AlphaFoldDB" id="A0A0L6JMI1"/>
<gene>
    <name evidence="2" type="ORF">Bccel_2271</name>
</gene>
<feature type="region of interest" description="Disordered" evidence="1">
    <location>
        <begin position="77"/>
        <end position="98"/>
    </location>
</feature>
<organism evidence="2 3">
    <name type="scientific">Pseudobacteroides cellulosolvens ATCC 35603 = DSM 2933</name>
    <dbReference type="NCBI Taxonomy" id="398512"/>
    <lineage>
        <taxon>Bacteria</taxon>
        <taxon>Bacillati</taxon>
        <taxon>Bacillota</taxon>
        <taxon>Clostridia</taxon>
        <taxon>Eubacteriales</taxon>
        <taxon>Oscillospiraceae</taxon>
        <taxon>Pseudobacteroides</taxon>
    </lineage>
</organism>
<dbReference type="EMBL" id="LGTC01000001">
    <property type="protein sequence ID" value="KNY27006.1"/>
    <property type="molecule type" value="Genomic_DNA"/>
</dbReference>
<keyword evidence="3" id="KW-1185">Reference proteome</keyword>
<dbReference type="Proteomes" id="UP000036923">
    <property type="component" value="Unassembled WGS sequence"/>
</dbReference>
<dbReference type="RefSeq" id="WP_036947384.1">
    <property type="nucleotide sequence ID" value="NZ_KN050765.1"/>
</dbReference>
<dbReference type="OrthoDB" id="2082956at2"/>
<evidence type="ECO:0000313" key="3">
    <source>
        <dbReference type="Proteomes" id="UP000036923"/>
    </source>
</evidence>
<evidence type="ECO:0000256" key="1">
    <source>
        <dbReference type="SAM" id="MobiDB-lite"/>
    </source>
</evidence>
<protein>
    <submittedName>
        <fullName evidence="2">Uncharacterized protein</fullName>
    </submittedName>
</protein>